<evidence type="ECO:0000256" key="4">
    <source>
        <dbReference type="SAM" id="SignalP"/>
    </source>
</evidence>
<dbReference type="NCBIfam" id="TIGR00666">
    <property type="entry name" value="PBP4"/>
    <property type="match status" value="1"/>
</dbReference>
<dbReference type="SUPFAM" id="SSF56601">
    <property type="entry name" value="beta-lactamase/transpeptidase-like"/>
    <property type="match status" value="1"/>
</dbReference>
<comment type="similarity">
    <text evidence="1">Belongs to the peptidase S13 family.</text>
</comment>
<protein>
    <submittedName>
        <fullName evidence="5">D-alanyl-D-alanine carboxypeptidase</fullName>
    </submittedName>
</protein>
<dbReference type="Pfam" id="PF02113">
    <property type="entry name" value="Peptidase_S13"/>
    <property type="match status" value="2"/>
</dbReference>
<dbReference type="Proteomes" id="UP000600946">
    <property type="component" value="Unassembled WGS sequence"/>
</dbReference>
<evidence type="ECO:0000313" key="5">
    <source>
        <dbReference type="EMBL" id="GGY56344.1"/>
    </source>
</evidence>
<dbReference type="PANTHER" id="PTHR30023:SF0">
    <property type="entry name" value="PENICILLIN-SENSITIVE CARBOXYPEPTIDASE A"/>
    <property type="match status" value="1"/>
</dbReference>
<feature type="region of interest" description="Disordered" evidence="3">
    <location>
        <begin position="47"/>
        <end position="68"/>
    </location>
</feature>
<evidence type="ECO:0000256" key="1">
    <source>
        <dbReference type="ARBA" id="ARBA00006096"/>
    </source>
</evidence>
<dbReference type="InterPro" id="IPR000667">
    <property type="entry name" value="Peptidase_S13"/>
</dbReference>
<proteinExistence type="inferred from homology"/>
<keyword evidence="4" id="KW-0732">Signal</keyword>
<dbReference type="RefSeq" id="WP_190028664.1">
    <property type="nucleotide sequence ID" value="NZ_BMUU01000012.1"/>
</dbReference>
<gene>
    <name evidence="5" type="ORF">GCM10010326_58550</name>
</gene>
<dbReference type="Gene3D" id="3.40.710.10">
    <property type="entry name" value="DD-peptidase/beta-lactamase superfamily"/>
    <property type="match status" value="2"/>
</dbReference>
<accession>A0ABQ3AJI7</accession>
<comment type="caution">
    <text evidence="5">The sequence shown here is derived from an EMBL/GenBank/DDBJ whole genome shotgun (WGS) entry which is preliminary data.</text>
</comment>
<sequence>MPGPKTWQLTAGAAAVGLALSAGAVALAGPWDSGQRTAERVRAASWEAGGGADHQRGTDPDAPAPAPSAPGVLAALGVPGGAPVPASLPAALAPLLGDPALGAHPAASVVDTATGQELYASRPDAAMTPASTVKIATAAAALTAFPADHRFATTVVAPEQGGALTLVGGGDPTLDTARLTALADGTARALRARALDHVQLAYDASLFTGPAVHPIGPNENLAPVVALMTDEGRLGAAGVSDGGPADRTADPAGDTAKAFARLLRDRGVRVDDPVAGDRPAGAKELASTLSAPLPDVVERMLTNSDNDIAEALNRQTAIASGRPASFDGGAAAVADRLGKLQLPLAGSVFTDGSGLNRADKVTAGLLTRLLARAADPARPELRPILTGLPVAGFTGTLGARYGSSSAATGLVRAKTGTLGGAGVNTLAGTVVDAGGHLLAFAFLSSGTPGADPAPAQRALDRLATRLTAH</sequence>
<keyword evidence="5" id="KW-0645">Protease</keyword>
<dbReference type="GO" id="GO:0004180">
    <property type="term" value="F:carboxypeptidase activity"/>
    <property type="evidence" value="ECO:0007669"/>
    <property type="project" value="UniProtKB-KW"/>
</dbReference>
<evidence type="ECO:0000256" key="2">
    <source>
        <dbReference type="ARBA" id="ARBA00022801"/>
    </source>
</evidence>
<feature type="signal peptide" evidence="4">
    <location>
        <begin position="1"/>
        <end position="28"/>
    </location>
</feature>
<evidence type="ECO:0000256" key="3">
    <source>
        <dbReference type="SAM" id="MobiDB-lite"/>
    </source>
</evidence>
<dbReference type="EMBL" id="BMUU01000012">
    <property type="protein sequence ID" value="GGY56344.1"/>
    <property type="molecule type" value="Genomic_DNA"/>
</dbReference>
<dbReference type="PANTHER" id="PTHR30023">
    <property type="entry name" value="D-ALANYL-D-ALANINE CARBOXYPEPTIDASE"/>
    <property type="match status" value="1"/>
</dbReference>
<dbReference type="PRINTS" id="PR00922">
    <property type="entry name" value="DADACBPTASE3"/>
</dbReference>
<dbReference type="InterPro" id="IPR012338">
    <property type="entry name" value="Beta-lactam/transpept-like"/>
</dbReference>
<organism evidence="5 6">
    <name type="scientific">Streptomyces xanthochromogenes</name>
    <dbReference type="NCBI Taxonomy" id="67384"/>
    <lineage>
        <taxon>Bacteria</taxon>
        <taxon>Bacillati</taxon>
        <taxon>Actinomycetota</taxon>
        <taxon>Actinomycetes</taxon>
        <taxon>Kitasatosporales</taxon>
        <taxon>Streptomycetaceae</taxon>
        <taxon>Streptomyces</taxon>
    </lineage>
</organism>
<reference evidence="6" key="1">
    <citation type="journal article" date="2019" name="Int. J. Syst. Evol. Microbiol.">
        <title>The Global Catalogue of Microorganisms (GCM) 10K type strain sequencing project: providing services to taxonomists for standard genome sequencing and annotation.</title>
        <authorList>
            <consortium name="The Broad Institute Genomics Platform"/>
            <consortium name="The Broad Institute Genome Sequencing Center for Infectious Disease"/>
            <person name="Wu L."/>
            <person name="Ma J."/>
        </authorList>
    </citation>
    <scope>NUCLEOTIDE SEQUENCE [LARGE SCALE GENOMIC DNA]</scope>
    <source>
        <strain evidence="6">JCM 4594</strain>
    </source>
</reference>
<feature type="chain" id="PRO_5045559072" evidence="4">
    <location>
        <begin position="29"/>
        <end position="469"/>
    </location>
</feature>
<name>A0ABQ3AJI7_9ACTN</name>
<keyword evidence="2" id="KW-0378">Hydrolase</keyword>
<keyword evidence="5" id="KW-0121">Carboxypeptidase</keyword>
<keyword evidence="6" id="KW-1185">Reference proteome</keyword>
<dbReference type="GeneID" id="96293765"/>
<evidence type="ECO:0000313" key="6">
    <source>
        <dbReference type="Proteomes" id="UP000600946"/>
    </source>
</evidence>
<dbReference type="Gene3D" id="3.50.80.20">
    <property type="entry name" value="D-Ala-D-Ala carboxypeptidase C, peptidase S13"/>
    <property type="match status" value="1"/>
</dbReference>